<dbReference type="AlphaFoldDB" id="A0AAW6ZL05"/>
<evidence type="ECO:0000313" key="2">
    <source>
        <dbReference type="Proteomes" id="UP001225576"/>
    </source>
</evidence>
<accession>A0AAW6ZL05</accession>
<proteinExistence type="predicted"/>
<protein>
    <submittedName>
        <fullName evidence="1">Uncharacterized protein</fullName>
    </submittedName>
</protein>
<name>A0AAW6ZL05_9ACTO</name>
<reference evidence="1" key="1">
    <citation type="submission" date="2023-05" db="EMBL/GenBank/DDBJ databases">
        <title>Genomic Catalog of Human Bladder Bacteria.</title>
        <authorList>
            <person name="Du J."/>
        </authorList>
    </citation>
    <scope>NUCLEOTIDE SEQUENCE</scope>
    <source>
        <strain evidence="1">UMB1304A</strain>
    </source>
</reference>
<dbReference type="Proteomes" id="UP001225576">
    <property type="component" value="Unassembled WGS sequence"/>
</dbReference>
<dbReference type="EMBL" id="JASPDQ010000014">
    <property type="protein sequence ID" value="MDK8602128.1"/>
    <property type="molecule type" value="Genomic_DNA"/>
</dbReference>
<dbReference type="RefSeq" id="WP_285321516.1">
    <property type="nucleotide sequence ID" value="NZ_JASPDQ010000014.1"/>
</dbReference>
<organism evidence="1 2">
    <name type="scientific">Trueperella bernardiae</name>
    <dbReference type="NCBI Taxonomy" id="59561"/>
    <lineage>
        <taxon>Bacteria</taxon>
        <taxon>Bacillati</taxon>
        <taxon>Actinomycetota</taxon>
        <taxon>Actinomycetes</taxon>
        <taxon>Actinomycetales</taxon>
        <taxon>Actinomycetaceae</taxon>
        <taxon>Trueperella</taxon>
    </lineage>
</organism>
<sequence length="90" mass="9492">METTTNDIMDAAHTAHARANRLKETANNIKALTFDSAVASSDQLDALRDALGKHTLTAHHQVTQLSTAVTDLLATLDAHAKGADTEGSVL</sequence>
<gene>
    <name evidence="1" type="ORF">QP858_06630</name>
</gene>
<comment type="caution">
    <text evidence="1">The sequence shown here is derived from an EMBL/GenBank/DDBJ whole genome shotgun (WGS) entry which is preliminary data.</text>
</comment>
<evidence type="ECO:0000313" key="1">
    <source>
        <dbReference type="EMBL" id="MDK8602128.1"/>
    </source>
</evidence>